<sequence>MHAVGRSKNMDEKTTHVVMVPWSAFGHLMPFFQLSIALAKAGVRVSFISTPKIIQRLHKIPSNLAHLVDLVQLPLPALDQDLLPEGAEATVDIPFEKVEYLKIAYDKLQHAVKQFMANQLPDWIICDFSPHWIVEIAQEFQVKLIFYNVLSPHAAAFFGTPSARKIPFSPETLTAPPEWVAFPSSVAYQRHEATTFCDIACPINASGVSDLERMAKVFSASKATLVRGCYEIGGEYLNIIQKLVRIPVIPIGLLPVDNVERERGLFYGKIFEWLDKQPPKSVVFVGFGSECKLSKDQVFEIAYGLEESELRFLWALRKPNWASNDEDSLPVGFLERTTNRGVVCMGWIPQQEILAHPSIGGSLFHSGWGSVIETLQFGHTLVVLPFIIDQPLNARFLVEKGLAIEVKRNEDGSFTRNGIATSLKQAMVLEEGKNIRINTGEAAAIVGNLKLHQDHYIAAFVQFLKNGIWKQI</sequence>
<dbReference type="InterPro" id="IPR050481">
    <property type="entry name" value="UDP-glycosyltransf_plant"/>
</dbReference>
<protein>
    <recommendedName>
        <fullName evidence="6">UDP-rhamnose:rhamnosyltransferase 1</fullName>
    </recommendedName>
</protein>
<evidence type="ECO:0000256" key="3">
    <source>
        <dbReference type="ARBA" id="ARBA00022679"/>
    </source>
</evidence>
<keyword evidence="5" id="KW-1185">Reference proteome</keyword>
<dbReference type="FunFam" id="3.40.50.2000:FF:000088">
    <property type="entry name" value="Glycosyltransferase"/>
    <property type="match status" value="1"/>
</dbReference>
<dbReference type="PANTHER" id="PTHR48049">
    <property type="entry name" value="GLYCOSYLTRANSFERASE"/>
    <property type="match status" value="1"/>
</dbReference>
<organism evidence="4 5">
    <name type="scientific">Psophocarpus tetragonolobus</name>
    <name type="common">Winged bean</name>
    <name type="synonym">Dolichos tetragonolobus</name>
    <dbReference type="NCBI Taxonomy" id="3891"/>
    <lineage>
        <taxon>Eukaryota</taxon>
        <taxon>Viridiplantae</taxon>
        <taxon>Streptophyta</taxon>
        <taxon>Embryophyta</taxon>
        <taxon>Tracheophyta</taxon>
        <taxon>Spermatophyta</taxon>
        <taxon>Magnoliopsida</taxon>
        <taxon>eudicotyledons</taxon>
        <taxon>Gunneridae</taxon>
        <taxon>Pentapetalae</taxon>
        <taxon>rosids</taxon>
        <taxon>fabids</taxon>
        <taxon>Fabales</taxon>
        <taxon>Fabaceae</taxon>
        <taxon>Papilionoideae</taxon>
        <taxon>50 kb inversion clade</taxon>
        <taxon>NPAAA clade</taxon>
        <taxon>indigoferoid/millettioid clade</taxon>
        <taxon>Phaseoleae</taxon>
        <taxon>Psophocarpus</taxon>
    </lineage>
</organism>
<dbReference type="Gene3D" id="3.40.50.2000">
    <property type="entry name" value="Glycogen Phosphorylase B"/>
    <property type="match status" value="2"/>
</dbReference>
<gene>
    <name evidence="4" type="ORF">VNO78_25210</name>
</gene>
<dbReference type="PANTHER" id="PTHR48049:SF57">
    <property type="entry name" value="UDP-GLYCOSYLTRANSFERASE 91C1-LIKE"/>
    <property type="match status" value="1"/>
</dbReference>
<dbReference type="InterPro" id="IPR002213">
    <property type="entry name" value="UDP_glucos_trans"/>
</dbReference>
<dbReference type="SUPFAM" id="SSF53756">
    <property type="entry name" value="UDP-Glycosyltransferase/glycogen phosphorylase"/>
    <property type="match status" value="1"/>
</dbReference>
<dbReference type="Proteomes" id="UP001386955">
    <property type="component" value="Unassembled WGS sequence"/>
</dbReference>
<dbReference type="AlphaFoldDB" id="A0AAN9S9Q1"/>
<evidence type="ECO:0000313" key="5">
    <source>
        <dbReference type="Proteomes" id="UP001386955"/>
    </source>
</evidence>
<dbReference type="GO" id="GO:0035251">
    <property type="term" value="F:UDP-glucosyltransferase activity"/>
    <property type="evidence" value="ECO:0007669"/>
    <property type="project" value="InterPro"/>
</dbReference>
<name>A0AAN9S9Q1_PSOTE</name>
<evidence type="ECO:0000313" key="4">
    <source>
        <dbReference type="EMBL" id="KAK7389913.1"/>
    </source>
</evidence>
<dbReference type="CDD" id="cd03784">
    <property type="entry name" value="GT1_Gtf-like"/>
    <property type="match status" value="1"/>
</dbReference>
<accession>A0AAN9S9Q1</accession>
<comment type="similarity">
    <text evidence="1">Belongs to the UDP-glycosyltransferase family.</text>
</comment>
<reference evidence="4 5" key="1">
    <citation type="submission" date="2024-01" db="EMBL/GenBank/DDBJ databases">
        <title>The genomes of 5 underutilized Papilionoideae crops provide insights into root nodulation and disease resistanc.</title>
        <authorList>
            <person name="Jiang F."/>
        </authorList>
    </citation>
    <scope>NUCLEOTIDE SEQUENCE [LARGE SCALE GENOMIC DNA]</scope>
    <source>
        <strain evidence="4">DUOXIRENSHENG_FW03</strain>
        <tissue evidence="4">Leaves</tissue>
    </source>
</reference>
<keyword evidence="3" id="KW-0808">Transferase</keyword>
<dbReference type="EMBL" id="JAYMYS010000006">
    <property type="protein sequence ID" value="KAK7389913.1"/>
    <property type="molecule type" value="Genomic_DNA"/>
</dbReference>
<proteinExistence type="inferred from homology"/>
<dbReference type="FunFam" id="3.40.50.2000:FF:000037">
    <property type="entry name" value="Glycosyltransferase"/>
    <property type="match status" value="1"/>
</dbReference>
<evidence type="ECO:0000256" key="2">
    <source>
        <dbReference type="ARBA" id="ARBA00022676"/>
    </source>
</evidence>
<evidence type="ECO:0000256" key="1">
    <source>
        <dbReference type="ARBA" id="ARBA00009995"/>
    </source>
</evidence>
<evidence type="ECO:0008006" key="6">
    <source>
        <dbReference type="Google" id="ProtNLM"/>
    </source>
</evidence>
<comment type="caution">
    <text evidence="4">The sequence shown here is derived from an EMBL/GenBank/DDBJ whole genome shotgun (WGS) entry which is preliminary data.</text>
</comment>
<keyword evidence="2" id="KW-0328">Glycosyltransferase</keyword>
<dbReference type="Pfam" id="PF00201">
    <property type="entry name" value="UDPGT"/>
    <property type="match status" value="1"/>
</dbReference>